<dbReference type="InterPro" id="IPR036188">
    <property type="entry name" value="FAD/NAD-bd_sf"/>
</dbReference>
<name>A0A7C8BMJ6_9MICO</name>
<dbReference type="SUPFAM" id="SSF51905">
    <property type="entry name" value="FAD/NAD(P)-binding domain"/>
    <property type="match status" value="1"/>
</dbReference>
<evidence type="ECO:0000256" key="5">
    <source>
        <dbReference type="ARBA" id="ARBA00037941"/>
    </source>
</evidence>
<keyword evidence="3" id="KW-0274">FAD</keyword>
<comment type="caution">
    <text evidence="7">The sequence shown here is derived from an EMBL/GenBank/DDBJ whole genome shotgun (WGS) entry which is preliminary data.</text>
</comment>
<evidence type="ECO:0000256" key="4">
    <source>
        <dbReference type="ARBA" id="ARBA00023002"/>
    </source>
</evidence>
<evidence type="ECO:0000259" key="6">
    <source>
        <dbReference type="Pfam" id="PF01266"/>
    </source>
</evidence>
<accession>A0A7C8BMJ6</accession>
<dbReference type="RefSeq" id="WP_158036816.1">
    <property type="nucleotide sequence ID" value="NZ_BAAAZV010000001.1"/>
</dbReference>
<dbReference type="AlphaFoldDB" id="A0A7C8BMJ6"/>
<dbReference type="InterPro" id="IPR006076">
    <property type="entry name" value="FAD-dep_OxRdtase"/>
</dbReference>
<dbReference type="PANTHER" id="PTHR43104:SF2">
    <property type="entry name" value="L-2-HYDROXYGLUTARATE DEHYDROGENASE, MITOCHONDRIAL"/>
    <property type="match status" value="1"/>
</dbReference>
<evidence type="ECO:0000313" key="7">
    <source>
        <dbReference type="EMBL" id="KAB1631231.1"/>
    </source>
</evidence>
<dbReference type="EC" id="1.1.3.-" evidence="7"/>
<feature type="domain" description="FAD dependent oxidoreductase" evidence="6">
    <location>
        <begin position="11"/>
        <end position="399"/>
    </location>
</feature>
<dbReference type="Pfam" id="PF01266">
    <property type="entry name" value="DAO"/>
    <property type="match status" value="1"/>
</dbReference>
<evidence type="ECO:0000256" key="3">
    <source>
        <dbReference type="ARBA" id="ARBA00022827"/>
    </source>
</evidence>
<keyword evidence="8" id="KW-1185">Reference proteome</keyword>
<keyword evidence="2" id="KW-0285">Flavoprotein</keyword>
<evidence type="ECO:0000256" key="1">
    <source>
        <dbReference type="ARBA" id="ARBA00001974"/>
    </source>
</evidence>
<dbReference type="Gene3D" id="3.50.50.60">
    <property type="entry name" value="FAD/NAD(P)-binding domain"/>
    <property type="match status" value="1"/>
</dbReference>
<dbReference type="PANTHER" id="PTHR43104">
    <property type="entry name" value="L-2-HYDROXYGLUTARATE DEHYDROGENASE, MITOCHONDRIAL"/>
    <property type="match status" value="1"/>
</dbReference>
<gene>
    <name evidence="7" type="primary">lhgO</name>
    <name evidence="7" type="ORF">F8O02_08485</name>
</gene>
<dbReference type="Gene3D" id="3.30.9.10">
    <property type="entry name" value="D-Amino Acid Oxidase, subunit A, domain 2"/>
    <property type="match status" value="1"/>
</dbReference>
<dbReference type="OrthoDB" id="9801699at2"/>
<comment type="similarity">
    <text evidence="5">Belongs to the L2HGDH family.</text>
</comment>
<dbReference type="GO" id="GO:0047545">
    <property type="term" value="F:(S)-2-hydroxyglutarate dehydrogenase activity"/>
    <property type="evidence" value="ECO:0007669"/>
    <property type="project" value="TreeGrafter"/>
</dbReference>
<organism evidence="7 8">
    <name type="scientific">Pseudoclavibacter caeni</name>
    <dbReference type="NCBI Taxonomy" id="908846"/>
    <lineage>
        <taxon>Bacteria</taxon>
        <taxon>Bacillati</taxon>
        <taxon>Actinomycetota</taxon>
        <taxon>Actinomycetes</taxon>
        <taxon>Micrococcales</taxon>
        <taxon>Microbacteriaceae</taxon>
        <taxon>Pseudoclavibacter</taxon>
    </lineage>
</organism>
<evidence type="ECO:0000256" key="2">
    <source>
        <dbReference type="ARBA" id="ARBA00022630"/>
    </source>
</evidence>
<comment type="cofactor">
    <cofactor evidence="1">
        <name>FAD</name>
        <dbReference type="ChEBI" id="CHEBI:57692"/>
    </cofactor>
</comment>
<proteinExistence type="inferred from homology"/>
<reference evidence="7 8" key="1">
    <citation type="submission" date="2019-09" db="EMBL/GenBank/DDBJ databases">
        <title>Phylogeny of genus Pseudoclavibacter and closely related genus.</title>
        <authorList>
            <person name="Li Y."/>
        </authorList>
    </citation>
    <scope>NUCLEOTIDE SEQUENCE [LARGE SCALE GENOMIC DNA]</scope>
    <source>
        <strain evidence="7 8">JCM 16921</strain>
    </source>
</reference>
<keyword evidence="4 7" id="KW-0560">Oxidoreductase</keyword>
<sequence length="409" mass="43708">MTSTSSRDREYAVVGGGIIGAAVARQLTLSHPDAHVTLFEKESELSGHQTGHNSGVVHQGLYYTPGSLKATLCRRGVQLISSFCRDRGVAYEECGKVLVARDAVEEQRLEGIYEKAVANGVPDVRLVDRAELADIEPGAAGVRALHSPHTAIIDFPGVTRALAADVVAAGGDVRLSTGVRRLEERGDGVDVRFEDGTAERFRFVVVCAGLQSDRIARASGQDAWPAIVPFFGQYVLVDRAHEHATRGLVYPVPDPAYPFLGVHVTRRIDGGLMVGPNAFLSFSREGYHGLGLNVPDTLGTALNPGFWRFALKNLPTAFQQLGGVLSAQEFIAGAAELVPDLADARGHRATRGIRAQAMWRDGSLVEDFVIQHGAHATYVRNAPSPGATSSMAIAEHIVEQATVQHGLGA</sequence>
<dbReference type="EMBL" id="WBKA01000008">
    <property type="protein sequence ID" value="KAB1631231.1"/>
    <property type="molecule type" value="Genomic_DNA"/>
</dbReference>
<evidence type="ECO:0000313" key="8">
    <source>
        <dbReference type="Proteomes" id="UP000481339"/>
    </source>
</evidence>
<protein>
    <submittedName>
        <fullName evidence="7">L-2-hydroxyglutarate oxidase</fullName>
        <ecNumber evidence="7">1.1.3.-</ecNumber>
    </submittedName>
</protein>
<dbReference type="Proteomes" id="UP000481339">
    <property type="component" value="Unassembled WGS sequence"/>
</dbReference>
<dbReference type="NCBIfam" id="NF008726">
    <property type="entry name" value="PRK11728.1"/>
    <property type="match status" value="1"/>
</dbReference>